<feature type="transmembrane region" description="Helical" evidence="10">
    <location>
        <begin position="110"/>
        <end position="137"/>
    </location>
</feature>
<evidence type="ECO:0000256" key="8">
    <source>
        <dbReference type="ARBA" id="ARBA00022989"/>
    </source>
</evidence>
<evidence type="ECO:0000256" key="6">
    <source>
        <dbReference type="ARBA" id="ARBA00022777"/>
    </source>
</evidence>
<dbReference type="GO" id="GO:0004168">
    <property type="term" value="F:dolichol kinase activity"/>
    <property type="evidence" value="ECO:0007669"/>
    <property type="project" value="UniProtKB-EC"/>
</dbReference>
<evidence type="ECO:0000256" key="2">
    <source>
        <dbReference type="ARBA" id="ARBA00010794"/>
    </source>
</evidence>
<evidence type="ECO:0000256" key="1">
    <source>
        <dbReference type="ARBA" id="ARBA00004477"/>
    </source>
</evidence>
<dbReference type="PANTHER" id="PTHR13205:SF15">
    <property type="entry name" value="DOLICHOL KINASE"/>
    <property type="match status" value="1"/>
</dbReference>
<dbReference type="PANTHER" id="PTHR13205">
    <property type="entry name" value="TRANSMEMBRANE PROTEIN 15-RELATED"/>
    <property type="match status" value="1"/>
</dbReference>
<keyword evidence="6 11" id="KW-0418">Kinase</keyword>
<feature type="transmembrane region" description="Helical" evidence="10">
    <location>
        <begin position="397"/>
        <end position="419"/>
    </location>
</feature>
<evidence type="ECO:0000256" key="9">
    <source>
        <dbReference type="ARBA" id="ARBA00023136"/>
    </source>
</evidence>
<organism evidence="11 12">
    <name type="scientific">Paragonimus westermani</name>
    <dbReference type="NCBI Taxonomy" id="34504"/>
    <lineage>
        <taxon>Eukaryota</taxon>
        <taxon>Metazoa</taxon>
        <taxon>Spiralia</taxon>
        <taxon>Lophotrochozoa</taxon>
        <taxon>Platyhelminthes</taxon>
        <taxon>Trematoda</taxon>
        <taxon>Digenea</taxon>
        <taxon>Plagiorchiida</taxon>
        <taxon>Troglotremata</taxon>
        <taxon>Troglotrematidae</taxon>
        <taxon>Paragonimus</taxon>
    </lineage>
</organism>
<evidence type="ECO:0000256" key="3">
    <source>
        <dbReference type="ARBA" id="ARBA00012132"/>
    </source>
</evidence>
<gene>
    <name evidence="11" type="ORF">DEA37_0010844</name>
</gene>
<evidence type="ECO:0000313" key="11">
    <source>
        <dbReference type="EMBL" id="KAA3681088.1"/>
    </source>
</evidence>
<name>A0A5J4P169_9TREM</name>
<dbReference type="InterPro" id="IPR032974">
    <property type="entry name" value="Polypren_kinase"/>
</dbReference>
<feature type="transmembrane region" description="Helical" evidence="10">
    <location>
        <begin position="149"/>
        <end position="168"/>
    </location>
</feature>
<dbReference type="Proteomes" id="UP000324629">
    <property type="component" value="Unassembled WGS sequence"/>
</dbReference>
<keyword evidence="7" id="KW-0256">Endoplasmic reticulum</keyword>
<dbReference type="AlphaFoldDB" id="A0A5J4P169"/>
<reference evidence="11 12" key="1">
    <citation type="journal article" date="2019" name="Gigascience">
        <title>Whole-genome sequence of the oriental lung fluke Paragonimus westermani.</title>
        <authorList>
            <person name="Oey H."/>
            <person name="Zakrzewski M."/>
            <person name="Narain K."/>
            <person name="Devi K.R."/>
            <person name="Agatsuma T."/>
            <person name="Nawaratna S."/>
            <person name="Gobert G.N."/>
            <person name="Jones M.K."/>
            <person name="Ragan M.A."/>
            <person name="McManus D.P."/>
            <person name="Krause L."/>
        </authorList>
    </citation>
    <scope>NUCLEOTIDE SEQUENCE [LARGE SCALE GENOMIC DNA]</scope>
    <source>
        <strain evidence="11 12">IND2009</strain>
    </source>
</reference>
<keyword evidence="9 10" id="KW-0472">Membrane</keyword>
<dbReference type="GO" id="GO:0005789">
    <property type="term" value="C:endoplasmic reticulum membrane"/>
    <property type="evidence" value="ECO:0007669"/>
    <property type="project" value="UniProtKB-SubCell"/>
</dbReference>
<comment type="caution">
    <text evidence="11">The sequence shown here is derived from an EMBL/GenBank/DDBJ whole genome shotgun (WGS) entry which is preliminary data.</text>
</comment>
<feature type="transmembrane region" description="Helical" evidence="10">
    <location>
        <begin position="308"/>
        <end position="325"/>
    </location>
</feature>
<feature type="transmembrane region" description="Helical" evidence="10">
    <location>
        <begin position="352"/>
        <end position="370"/>
    </location>
</feature>
<keyword evidence="8 10" id="KW-1133">Transmembrane helix</keyword>
<keyword evidence="5 10" id="KW-0812">Transmembrane</keyword>
<dbReference type="GO" id="GO:0043048">
    <property type="term" value="P:dolichyl monophosphate biosynthetic process"/>
    <property type="evidence" value="ECO:0007669"/>
    <property type="project" value="TreeGrafter"/>
</dbReference>
<dbReference type="EMBL" id="QNGE01000283">
    <property type="protein sequence ID" value="KAA3681088.1"/>
    <property type="molecule type" value="Genomic_DNA"/>
</dbReference>
<evidence type="ECO:0000256" key="4">
    <source>
        <dbReference type="ARBA" id="ARBA00022679"/>
    </source>
</evidence>
<evidence type="ECO:0000256" key="5">
    <source>
        <dbReference type="ARBA" id="ARBA00022692"/>
    </source>
</evidence>
<dbReference type="EC" id="2.7.1.108" evidence="3"/>
<keyword evidence="4 11" id="KW-0808">Transferase</keyword>
<comment type="similarity">
    <text evidence="2">Belongs to the polyprenol kinase family.</text>
</comment>
<evidence type="ECO:0000313" key="12">
    <source>
        <dbReference type="Proteomes" id="UP000324629"/>
    </source>
</evidence>
<proteinExistence type="inferred from homology"/>
<comment type="subcellular location">
    <subcellularLocation>
        <location evidence="1">Endoplasmic reticulum membrane</location>
        <topology evidence="1">Multi-pass membrane protein</topology>
    </subcellularLocation>
</comment>
<feature type="transmembrane region" description="Helical" evidence="10">
    <location>
        <begin position="79"/>
        <end position="98"/>
    </location>
</feature>
<sequence>MTMPSLFSRYSRDCSYPGLWLGLLVPLILLRTGQRALAIDMITSLTVLFLIFMKVNSVLFISLGVYSLSLLTCVFDNSLSFRSAFVVGFTMCCTRSLLRLFPKTFTIGEALLLVHLLIVFIHSSPLFLIVFICSYIIEQYAIPCTPYSVFLAFLSVLFLVSSLLTHLFPDFCSLYKLKFHQFFACFLIRSNFLLLIVWGSLLVLCICIIWMYRQPASSQNENEEYDQVIVPTKIFQSDGLQAEQSRTCDSDPFRFSSSNGAISDTVCQTLEHLYTCRIPRTPFWLRKVFHFAIGLVFVLGLFYSPQLLSFSSACLLVAFGLFEWMRRRGPKRWTRFLSDLVDPFRDERDSGALIFTPISLLLGLSIPIWWPMTSGTHVTIDLGVTCSEITTWTPPPLAWSGVLSIAVGDSMAALVGRAWGRRRWPGSHRTLLGSVASWTSQLAVWLPVARIHRWYWPLGLAPITMGVLTEAYTEQIDNLAVPLVVMTMFLTASTA</sequence>
<keyword evidence="12" id="KW-1185">Reference proteome</keyword>
<feature type="transmembrane region" description="Helical" evidence="10">
    <location>
        <begin position="48"/>
        <end position="72"/>
    </location>
</feature>
<evidence type="ECO:0000256" key="7">
    <source>
        <dbReference type="ARBA" id="ARBA00022824"/>
    </source>
</evidence>
<feature type="transmembrane region" description="Helical" evidence="10">
    <location>
        <begin position="188"/>
        <end position="212"/>
    </location>
</feature>
<evidence type="ECO:0000256" key="10">
    <source>
        <dbReference type="SAM" id="Phobius"/>
    </source>
</evidence>
<protein>
    <recommendedName>
        <fullName evidence="3">dolichol kinase</fullName>
        <ecNumber evidence="3">2.7.1.108</ecNumber>
    </recommendedName>
</protein>
<accession>A0A5J4P169</accession>